<accession>A0A5B7WYW2</accession>
<dbReference type="Gene3D" id="3.30.420.140">
    <property type="entry name" value="YqgF/RNase H-like domain"/>
    <property type="match status" value="1"/>
</dbReference>
<dbReference type="Pfam" id="PF16921">
    <property type="entry name" value="Tex_YqgF"/>
    <property type="match status" value="1"/>
</dbReference>
<dbReference type="SUPFAM" id="SSF53098">
    <property type="entry name" value="Ribonuclease H-like"/>
    <property type="match status" value="1"/>
</dbReference>
<dbReference type="InterPro" id="IPR006641">
    <property type="entry name" value="YqgF/RNaseH-like_dom"/>
</dbReference>
<name>A0A5B7WYW2_9MICC</name>
<dbReference type="InterPro" id="IPR023319">
    <property type="entry name" value="Tex-like_HTH_dom_sf"/>
</dbReference>
<dbReference type="InterPro" id="IPR041692">
    <property type="entry name" value="HHH_9"/>
</dbReference>
<dbReference type="GO" id="GO:0003735">
    <property type="term" value="F:structural constituent of ribosome"/>
    <property type="evidence" value="ECO:0007669"/>
    <property type="project" value="TreeGrafter"/>
</dbReference>
<dbReference type="GO" id="GO:0006412">
    <property type="term" value="P:translation"/>
    <property type="evidence" value="ECO:0007669"/>
    <property type="project" value="TreeGrafter"/>
</dbReference>
<evidence type="ECO:0000313" key="3">
    <source>
        <dbReference type="EMBL" id="QCY48414.1"/>
    </source>
</evidence>
<dbReference type="FunFam" id="1.10.10.650:FF:000001">
    <property type="entry name" value="S1 RNA-binding domain 1"/>
    <property type="match status" value="1"/>
</dbReference>
<dbReference type="Pfam" id="PF00575">
    <property type="entry name" value="S1"/>
    <property type="match status" value="1"/>
</dbReference>
<dbReference type="SUPFAM" id="SSF47781">
    <property type="entry name" value="RuvA domain 2-like"/>
    <property type="match status" value="2"/>
</dbReference>
<dbReference type="AlphaFoldDB" id="A0A5B7WYW2"/>
<dbReference type="RefSeq" id="WP_138926978.1">
    <property type="nucleotide sequence ID" value="NZ_CP034412.1"/>
</dbReference>
<dbReference type="PANTHER" id="PTHR10724:SF10">
    <property type="entry name" value="S1 RNA-BINDING DOMAIN-CONTAINING PROTEIN 1"/>
    <property type="match status" value="1"/>
</dbReference>
<sequence>MRAESIIQAVNPVVHNGSVNSAEQRIIQRLAEELSATTQVKTWQVKAAIELLDSGSTVPFIARYRKEVTGTLDDAQLRLLEERLRYLREMEDRRVAVHQAIEEMGKLTDELAAAIAAATTKAELEDIYLPFKSKRRTKAQIAREAGLEPVAEQLLADPQLDPDALAERYLNAEAGFATPTDVLSGARSIVTERVSQDVALTGQLRERLWSTGKIGASVSPTASSEGQGKYADYLDYAAPMDSLPAHRVLALLRGERDGVLNLQLAEADPRDVTAVAEARSGYEAAVARSLGITAPADAPAGKWLAQTVRLAWKARLLTRFESDLRTRLFEAAEDESVKIFAANLRDVLLAAPAGSKAVLGLDPGLRTGVKVAVVDRTGQVVDTATIYPHAPANKWDQSVQVLTALARKHGTELIAVGNGTAGRETDRLAAAVIKELTGAKPAKVIVSEAGASVYSASELASQELPGMDVSLRGAVSIARRLQDPLAELVKIDPKSIGVGQYQHDVSAAKLDRALDAVVEDCVNAVGVDVNTASPALLSRVAGVGPLLSRNIVEHRNANGPFATRKDLLKVPRLGAKAFEQCAGFLRITSGTDPLDASAVHPEAYALARTLQHSAQERGRRLAELDPAEFVTEQFGEPTIRDVITELQRPGRDPRGEFVTAALKEGVETLNDVKPGMILEGTISNVAAFGAFVDIGVHQDGLIHVSALSNKFISDPREVVTSGQIVKVKVLDVDAARKRISLTLRLDDPLPGQSIPDQPAGSRQRNPQRNGQRNQGQRGARRAPGPRKESAPANTAMAEALRKAGLG</sequence>
<gene>
    <name evidence="3" type="ORF">GcLGCM259_2707</name>
</gene>
<dbReference type="InterPro" id="IPR023323">
    <property type="entry name" value="Tex-like_dom_sf"/>
</dbReference>
<dbReference type="PROSITE" id="PS50126">
    <property type="entry name" value="S1"/>
    <property type="match status" value="1"/>
</dbReference>
<evidence type="ECO:0000259" key="2">
    <source>
        <dbReference type="PROSITE" id="PS50126"/>
    </source>
</evidence>
<dbReference type="InterPro" id="IPR012340">
    <property type="entry name" value="NA-bd_OB-fold"/>
</dbReference>
<dbReference type="Pfam" id="PF12836">
    <property type="entry name" value="HHH_3"/>
    <property type="match status" value="1"/>
</dbReference>
<dbReference type="InterPro" id="IPR044146">
    <property type="entry name" value="S1_Tex"/>
</dbReference>
<dbReference type="KEGG" id="gcr:GcLGCM259_2707"/>
<dbReference type="Gene3D" id="1.10.150.310">
    <property type="entry name" value="Tex RuvX-like domain-like"/>
    <property type="match status" value="1"/>
</dbReference>
<dbReference type="GO" id="GO:0005737">
    <property type="term" value="C:cytoplasm"/>
    <property type="evidence" value="ECO:0007669"/>
    <property type="project" value="UniProtKB-ARBA"/>
</dbReference>
<keyword evidence="4" id="KW-1185">Reference proteome</keyword>
<dbReference type="InterPro" id="IPR037027">
    <property type="entry name" value="YqgF/RNaseH-like_dom_sf"/>
</dbReference>
<dbReference type="SUPFAM" id="SSF158832">
    <property type="entry name" value="Tex N-terminal region-like"/>
    <property type="match status" value="1"/>
</dbReference>
<reference evidence="3 4" key="1">
    <citation type="submission" date="2018-12" db="EMBL/GenBank/DDBJ databases">
        <title>Complete Genome Sequence of Glutamicibacter creatinolyticus strain LGCM259,isolated from an abscess of a 12-year-old mare in Italy.</title>
        <authorList>
            <person name="Santos R.G."/>
            <person name="Silva A.L."/>
            <person name="Seyffert N."/>
            <person name="Castro T.L.P."/>
            <person name="Attili A.R."/>
            <person name="Rifici C."/>
            <person name="Mazzullo G."/>
            <person name="Brenig B."/>
            <person name="Venanzi F."/>
            <person name="Azevedo V."/>
        </authorList>
    </citation>
    <scope>NUCLEOTIDE SEQUENCE [LARGE SCALE GENOMIC DNA]</scope>
    <source>
        <strain evidence="3 4">LGCM 259</strain>
    </source>
</reference>
<dbReference type="SUPFAM" id="SSF50249">
    <property type="entry name" value="Nucleic acid-binding proteins"/>
    <property type="match status" value="1"/>
</dbReference>
<organism evidence="3 4">
    <name type="scientific">Glutamicibacter creatinolyticus</name>
    <dbReference type="NCBI Taxonomy" id="162496"/>
    <lineage>
        <taxon>Bacteria</taxon>
        <taxon>Bacillati</taxon>
        <taxon>Actinomycetota</taxon>
        <taxon>Actinomycetes</taxon>
        <taxon>Micrococcales</taxon>
        <taxon>Micrococcaceae</taxon>
        <taxon>Glutamicibacter</taxon>
    </lineage>
</organism>
<evidence type="ECO:0000256" key="1">
    <source>
        <dbReference type="SAM" id="MobiDB-lite"/>
    </source>
</evidence>
<dbReference type="FunFam" id="3.30.420.140:FF:000001">
    <property type="entry name" value="RNA-binding transcriptional accessory protein"/>
    <property type="match status" value="1"/>
</dbReference>
<dbReference type="PANTHER" id="PTHR10724">
    <property type="entry name" value="30S RIBOSOMAL PROTEIN S1"/>
    <property type="match status" value="1"/>
</dbReference>
<dbReference type="GO" id="GO:0003729">
    <property type="term" value="F:mRNA binding"/>
    <property type="evidence" value="ECO:0007669"/>
    <property type="project" value="TreeGrafter"/>
</dbReference>
<dbReference type="InterPro" id="IPR018974">
    <property type="entry name" value="Tex-like_N"/>
</dbReference>
<dbReference type="InterPro" id="IPR012337">
    <property type="entry name" value="RNaseH-like_sf"/>
</dbReference>
<dbReference type="FunFam" id="2.40.50.140:FF:000051">
    <property type="entry name" value="RNA-binding transcriptional accessory protein"/>
    <property type="match status" value="1"/>
</dbReference>
<proteinExistence type="predicted"/>
<feature type="compositionally biased region" description="Low complexity" evidence="1">
    <location>
        <begin position="762"/>
        <end position="777"/>
    </location>
</feature>
<protein>
    <submittedName>
        <fullName evidence="3">LLM class flavin-dependent oxidoreductase</fullName>
    </submittedName>
</protein>
<dbReference type="Gene3D" id="1.10.3500.10">
    <property type="entry name" value="Tex N-terminal region-like"/>
    <property type="match status" value="1"/>
</dbReference>
<dbReference type="InterPro" id="IPR055179">
    <property type="entry name" value="Tex-like_central_region"/>
</dbReference>
<dbReference type="Pfam" id="PF22706">
    <property type="entry name" value="Tex_central_region"/>
    <property type="match status" value="1"/>
</dbReference>
<dbReference type="EMBL" id="CP034412">
    <property type="protein sequence ID" value="QCY48414.1"/>
    <property type="molecule type" value="Genomic_DNA"/>
</dbReference>
<dbReference type="Proteomes" id="UP000307000">
    <property type="component" value="Chromosome"/>
</dbReference>
<dbReference type="Gene3D" id="1.10.10.650">
    <property type="entry name" value="RuvA domain 2-like"/>
    <property type="match status" value="1"/>
</dbReference>
<dbReference type="Pfam" id="PF09371">
    <property type="entry name" value="Tex_N"/>
    <property type="match status" value="1"/>
</dbReference>
<dbReference type="SMART" id="SM00732">
    <property type="entry name" value="YqgFc"/>
    <property type="match status" value="1"/>
</dbReference>
<dbReference type="CDD" id="cd05685">
    <property type="entry name" value="S1_Tex"/>
    <property type="match status" value="1"/>
</dbReference>
<dbReference type="InterPro" id="IPR050437">
    <property type="entry name" value="Ribos_protein_bS1-like"/>
</dbReference>
<dbReference type="SMART" id="SM00316">
    <property type="entry name" value="S1"/>
    <property type="match status" value="1"/>
</dbReference>
<dbReference type="InterPro" id="IPR032639">
    <property type="entry name" value="Tex_YqgF"/>
</dbReference>
<dbReference type="Gene3D" id="2.40.50.140">
    <property type="entry name" value="Nucleic acid-binding proteins"/>
    <property type="match status" value="1"/>
</dbReference>
<dbReference type="InterPro" id="IPR010994">
    <property type="entry name" value="RuvA_2-like"/>
</dbReference>
<feature type="region of interest" description="Disordered" evidence="1">
    <location>
        <begin position="746"/>
        <end position="806"/>
    </location>
</feature>
<dbReference type="GO" id="GO:0006139">
    <property type="term" value="P:nucleobase-containing compound metabolic process"/>
    <property type="evidence" value="ECO:0007669"/>
    <property type="project" value="InterPro"/>
</dbReference>
<dbReference type="InterPro" id="IPR003029">
    <property type="entry name" value="S1_domain"/>
</dbReference>
<feature type="domain" description="S1 motif" evidence="2">
    <location>
        <begin position="675"/>
        <end position="744"/>
    </location>
</feature>
<evidence type="ECO:0000313" key="4">
    <source>
        <dbReference type="Proteomes" id="UP000307000"/>
    </source>
</evidence>
<dbReference type="Pfam" id="PF17674">
    <property type="entry name" value="HHH_9"/>
    <property type="match status" value="1"/>
</dbReference>